<dbReference type="Pfam" id="PF00753">
    <property type="entry name" value="Lactamase_B"/>
    <property type="match status" value="1"/>
</dbReference>
<protein>
    <submittedName>
        <fullName evidence="6">MBL fold metallo-hydrolase</fullName>
    </submittedName>
</protein>
<feature type="domain" description="Metallo-beta-lactamase" evidence="5">
    <location>
        <begin position="17"/>
        <end position="196"/>
    </location>
</feature>
<keyword evidence="3" id="KW-0378">Hydrolase</keyword>
<keyword evidence="2" id="KW-0479">Metal-binding</keyword>
<evidence type="ECO:0000313" key="6">
    <source>
        <dbReference type="EMBL" id="MCF2515256.1"/>
    </source>
</evidence>
<proteinExistence type="predicted"/>
<dbReference type="Proteomes" id="UP001139410">
    <property type="component" value="Unassembled WGS sequence"/>
</dbReference>
<dbReference type="Gene3D" id="3.60.15.10">
    <property type="entry name" value="Ribonuclease Z/Hydroxyacylglutathione hydrolase-like"/>
    <property type="match status" value="1"/>
</dbReference>
<dbReference type="SMART" id="SM00849">
    <property type="entry name" value="Lactamase_B"/>
    <property type="match status" value="1"/>
</dbReference>
<dbReference type="InterPro" id="IPR051453">
    <property type="entry name" value="MBL_Glyoxalase_II"/>
</dbReference>
<evidence type="ECO:0000259" key="5">
    <source>
        <dbReference type="SMART" id="SM00849"/>
    </source>
</evidence>
<dbReference type="AlphaFoldDB" id="A0A9X1QM78"/>
<dbReference type="PANTHER" id="PTHR46233:SF3">
    <property type="entry name" value="HYDROXYACYLGLUTATHIONE HYDROLASE GLOC"/>
    <property type="match status" value="1"/>
</dbReference>
<dbReference type="InterPro" id="IPR036866">
    <property type="entry name" value="RibonucZ/Hydroxyglut_hydro"/>
</dbReference>
<evidence type="ECO:0000313" key="7">
    <source>
        <dbReference type="Proteomes" id="UP001139410"/>
    </source>
</evidence>
<dbReference type="SUPFAM" id="SSF56281">
    <property type="entry name" value="Metallo-hydrolase/oxidoreductase"/>
    <property type="match status" value="1"/>
</dbReference>
<dbReference type="InterPro" id="IPR001279">
    <property type="entry name" value="Metallo-B-lactamas"/>
</dbReference>
<comment type="caution">
    <text evidence="6">The sequence shown here is derived from an EMBL/GenBank/DDBJ whole genome shotgun (WGS) entry which is preliminary data.</text>
</comment>
<evidence type="ECO:0000256" key="1">
    <source>
        <dbReference type="ARBA" id="ARBA00001947"/>
    </source>
</evidence>
<accession>A0A9X1QM78</accession>
<gene>
    <name evidence="6" type="ORF">LVY65_09300</name>
</gene>
<organism evidence="6 7">
    <name type="scientific">Sphingomonas cremea</name>
    <dbReference type="NCBI Taxonomy" id="2904799"/>
    <lineage>
        <taxon>Bacteria</taxon>
        <taxon>Pseudomonadati</taxon>
        <taxon>Pseudomonadota</taxon>
        <taxon>Alphaproteobacteria</taxon>
        <taxon>Sphingomonadales</taxon>
        <taxon>Sphingomonadaceae</taxon>
        <taxon>Sphingomonas</taxon>
    </lineage>
</organism>
<comment type="cofactor">
    <cofactor evidence="1">
        <name>Zn(2+)</name>
        <dbReference type="ChEBI" id="CHEBI:29105"/>
    </cofactor>
</comment>
<dbReference type="RefSeq" id="WP_235067777.1">
    <property type="nucleotide sequence ID" value="NZ_JAKFGM010000002.1"/>
</dbReference>
<evidence type="ECO:0000256" key="4">
    <source>
        <dbReference type="ARBA" id="ARBA00022833"/>
    </source>
</evidence>
<keyword evidence="7" id="KW-1185">Reference proteome</keyword>
<dbReference type="PANTHER" id="PTHR46233">
    <property type="entry name" value="HYDROXYACYLGLUTATHIONE HYDROLASE GLOC"/>
    <property type="match status" value="1"/>
</dbReference>
<dbReference type="GO" id="GO:0016787">
    <property type="term" value="F:hydrolase activity"/>
    <property type="evidence" value="ECO:0007669"/>
    <property type="project" value="UniProtKB-KW"/>
</dbReference>
<evidence type="ECO:0000256" key="3">
    <source>
        <dbReference type="ARBA" id="ARBA00022801"/>
    </source>
</evidence>
<dbReference type="CDD" id="cd07737">
    <property type="entry name" value="YcbL-like_MBL-fold"/>
    <property type="match status" value="1"/>
</dbReference>
<name>A0A9X1QM78_9SPHN</name>
<keyword evidence="4" id="KW-0862">Zinc</keyword>
<dbReference type="EMBL" id="JAKFGM010000002">
    <property type="protein sequence ID" value="MCF2515256.1"/>
    <property type="molecule type" value="Genomic_DNA"/>
</dbReference>
<dbReference type="GO" id="GO:0046872">
    <property type="term" value="F:metal ion binding"/>
    <property type="evidence" value="ECO:0007669"/>
    <property type="project" value="UniProtKB-KW"/>
</dbReference>
<evidence type="ECO:0000256" key="2">
    <source>
        <dbReference type="ARBA" id="ARBA00022723"/>
    </source>
</evidence>
<sequence length="220" mass="24016">MSNPPLRAAIVPVTPLQQNCTLLWCTETMLGAFVDPGGDLERLKAAATQHGVTIEKILLTHGHIDHCGSAGILAAELGVPIEGPHRDDIFWISRLEDDGKRYGVPGKPFEPERWLEDGETVTVGKLTFDVRHCPGHTPGHIVFHHPGSKLALVGDVLFQGSIGRTDFPRGNHQQLLDSITLRLWPMGDDTHFVPGHGPMSTFGHERATNPFVADKVLARA</sequence>
<reference evidence="6" key="1">
    <citation type="submission" date="2022-01" db="EMBL/GenBank/DDBJ databases">
        <authorList>
            <person name="Jo J.-H."/>
            <person name="Im W.-T."/>
        </authorList>
    </citation>
    <scope>NUCLEOTIDE SEQUENCE</scope>
    <source>
        <strain evidence="6">G124</strain>
    </source>
</reference>